<name>A0ABN2JVP1_9MICO</name>
<protein>
    <recommendedName>
        <fullName evidence="3">Flavoprotein involved in K+ transport</fullName>
    </recommendedName>
</protein>
<sequence>MLPPGPVLVVGGANSGRQIAVELAQTRRPVHLAEGARLRELPQRPLGRDLFWWLTTSRAIDAPVASRVGHRLRANEPVIGTPRRALRAAGVTFHPRAEGVAGDTVGFVDRHTVQPTAVVWATGYLNDDTWITIPGALDEAGALIVDDGTTPVAGLYAIGRSWQRDRGSALLGFVDRDARRLAARLSSE</sequence>
<comment type="caution">
    <text evidence="1">The sequence shown here is derived from an EMBL/GenBank/DDBJ whole genome shotgun (WGS) entry which is preliminary data.</text>
</comment>
<keyword evidence="2" id="KW-1185">Reference proteome</keyword>
<organism evidence="1 2">
    <name type="scientific">Isoptericola hypogeus</name>
    <dbReference type="NCBI Taxonomy" id="300179"/>
    <lineage>
        <taxon>Bacteria</taxon>
        <taxon>Bacillati</taxon>
        <taxon>Actinomycetota</taxon>
        <taxon>Actinomycetes</taxon>
        <taxon>Micrococcales</taxon>
        <taxon>Promicromonosporaceae</taxon>
        <taxon>Isoptericola</taxon>
    </lineage>
</organism>
<evidence type="ECO:0000313" key="1">
    <source>
        <dbReference type="EMBL" id="GAA1739784.1"/>
    </source>
</evidence>
<dbReference type="Gene3D" id="3.50.50.60">
    <property type="entry name" value="FAD/NAD(P)-binding domain"/>
    <property type="match status" value="1"/>
</dbReference>
<evidence type="ECO:0000313" key="2">
    <source>
        <dbReference type="Proteomes" id="UP001501138"/>
    </source>
</evidence>
<reference evidence="1 2" key="1">
    <citation type="journal article" date="2019" name="Int. J. Syst. Evol. Microbiol.">
        <title>The Global Catalogue of Microorganisms (GCM) 10K type strain sequencing project: providing services to taxonomists for standard genome sequencing and annotation.</title>
        <authorList>
            <consortium name="The Broad Institute Genomics Platform"/>
            <consortium name="The Broad Institute Genome Sequencing Center for Infectious Disease"/>
            <person name="Wu L."/>
            <person name="Ma J."/>
        </authorList>
    </citation>
    <scope>NUCLEOTIDE SEQUENCE [LARGE SCALE GENOMIC DNA]</scope>
    <source>
        <strain evidence="1 2">JCM 15589</strain>
    </source>
</reference>
<accession>A0ABN2JVP1</accession>
<dbReference type="RefSeq" id="WP_344250521.1">
    <property type="nucleotide sequence ID" value="NZ_BAAAPM010000009.1"/>
</dbReference>
<dbReference type="Proteomes" id="UP001501138">
    <property type="component" value="Unassembled WGS sequence"/>
</dbReference>
<evidence type="ECO:0008006" key="3">
    <source>
        <dbReference type="Google" id="ProtNLM"/>
    </source>
</evidence>
<proteinExistence type="predicted"/>
<gene>
    <name evidence="1" type="ORF">GCM10009809_39070</name>
</gene>
<dbReference type="SUPFAM" id="SSF51905">
    <property type="entry name" value="FAD/NAD(P)-binding domain"/>
    <property type="match status" value="1"/>
</dbReference>
<dbReference type="EMBL" id="BAAAPM010000009">
    <property type="protein sequence ID" value="GAA1739784.1"/>
    <property type="molecule type" value="Genomic_DNA"/>
</dbReference>
<dbReference type="InterPro" id="IPR036188">
    <property type="entry name" value="FAD/NAD-bd_sf"/>
</dbReference>